<accession>A0A974S8A6</accession>
<organism evidence="1">
    <name type="scientific">Phenylobacterium glaciei</name>
    <dbReference type="NCBI Taxonomy" id="2803784"/>
    <lineage>
        <taxon>Bacteria</taxon>
        <taxon>Pseudomonadati</taxon>
        <taxon>Pseudomonadota</taxon>
        <taxon>Alphaproteobacteria</taxon>
        <taxon>Caulobacterales</taxon>
        <taxon>Caulobacteraceae</taxon>
        <taxon>Phenylobacterium</taxon>
    </lineage>
</organism>
<sequence>MRLELLNVTERSAERIREVYAGPRDRSALLYTDVRDLRWGRVWNLRIRKSF</sequence>
<gene>
    <name evidence="1" type="ORF">JKL49_20530</name>
</gene>
<reference evidence="1" key="1">
    <citation type="submission" date="2021-01" db="EMBL/GenBank/DDBJ databases">
        <title>Genome sequence of Phenylobacterium sp. 20VBR1 isolated from a valley glaceir, Ny-Alesund, Svalbard.</title>
        <authorList>
            <person name="Thomas F.A."/>
            <person name="Krishnan K.P."/>
            <person name="Sinha R.K."/>
        </authorList>
    </citation>
    <scope>NUCLEOTIDE SEQUENCE</scope>
    <source>
        <strain evidence="1">20VBR1</strain>
    </source>
</reference>
<name>A0A974S8A6_9CAUL</name>
<dbReference type="AlphaFoldDB" id="A0A974S8A6"/>
<protein>
    <submittedName>
        <fullName evidence="1">Uncharacterized protein</fullName>
    </submittedName>
</protein>
<dbReference type="EMBL" id="CP068570">
    <property type="protein sequence ID" value="QQZ49383.1"/>
    <property type="molecule type" value="Genomic_DNA"/>
</dbReference>
<proteinExistence type="predicted"/>
<evidence type="ECO:0000313" key="1">
    <source>
        <dbReference type="EMBL" id="QQZ49383.1"/>
    </source>
</evidence>